<dbReference type="Pfam" id="PF13692">
    <property type="entry name" value="Glyco_trans_1_4"/>
    <property type="match status" value="1"/>
</dbReference>
<dbReference type="HOGENOM" id="CLU_009583_33_0_10"/>
<dbReference type="PANTHER" id="PTHR12526:SF630">
    <property type="entry name" value="GLYCOSYLTRANSFERASE"/>
    <property type="match status" value="1"/>
</dbReference>
<proteinExistence type="predicted"/>
<dbReference type="EMBL" id="ASSQ01000001">
    <property type="protein sequence ID" value="EOS19915.1"/>
    <property type="molecule type" value="Genomic_DNA"/>
</dbReference>
<keyword evidence="2" id="KW-1185">Reference proteome</keyword>
<dbReference type="Proteomes" id="UP000014140">
    <property type="component" value="Unassembled WGS sequence"/>
</dbReference>
<dbReference type="Gene3D" id="3.40.50.2000">
    <property type="entry name" value="Glycogen Phosphorylase B"/>
    <property type="match status" value="2"/>
</dbReference>
<dbReference type="RefSeq" id="WP_010802968.1">
    <property type="nucleotide sequence ID" value="NZ_KE159513.1"/>
</dbReference>
<dbReference type="PATRIC" id="fig|1235789.3.peg.591"/>
<sequence length="365" mass="41321">MRILHGLGFEGISAFTCNLMAHLDMSQFDVTIIMAVDKNGVLQKREKEVADCGVKILRTCDLGSISRLQTHLHMLKEILVKEGPFNVIHSNMDKLNGLNLKVAKELRIPKRISHSHCANRVKYINPLKDMIATIYQKFMFSMIKWYATDFVGCSDLANNYMHNGKGDVVVNGIALNKFYRNIKQSSPLFEAKAKVLGVVARVSPPKNPFYFIGIVRELSRIRQDFTLVWIGDSNANLLLDQIKLNGLEKYFNFLGQRNDVADLLQYIDVFLMPSLFEGLPISAVEAQASGCECLLSDNITRMVDVGLCSFLPIGEGNEGLWAEKINELLNKKRTKLPIEKLKVFDVQTMADSMSDIYMRKYDTKI</sequence>
<dbReference type="PANTHER" id="PTHR12526">
    <property type="entry name" value="GLYCOSYLTRANSFERASE"/>
    <property type="match status" value="1"/>
</dbReference>
<evidence type="ECO:0008006" key="3">
    <source>
        <dbReference type="Google" id="ProtNLM"/>
    </source>
</evidence>
<organism evidence="1 2">
    <name type="scientific">Parabacteroides goldsteinii dnLKV18</name>
    <dbReference type="NCBI Taxonomy" id="1235789"/>
    <lineage>
        <taxon>Bacteria</taxon>
        <taxon>Pseudomonadati</taxon>
        <taxon>Bacteroidota</taxon>
        <taxon>Bacteroidia</taxon>
        <taxon>Bacteroidales</taxon>
        <taxon>Tannerellaceae</taxon>
        <taxon>Parabacteroides</taxon>
    </lineage>
</organism>
<dbReference type="SUPFAM" id="SSF53756">
    <property type="entry name" value="UDP-Glycosyltransferase/glycogen phosphorylase"/>
    <property type="match status" value="1"/>
</dbReference>
<evidence type="ECO:0000313" key="1">
    <source>
        <dbReference type="EMBL" id="EOS19915.1"/>
    </source>
</evidence>
<comment type="caution">
    <text evidence="1">The sequence shown here is derived from an EMBL/GenBank/DDBJ whole genome shotgun (WGS) entry which is preliminary data.</text>
</comment>
<gene>
    <name evidence="1" type="ORF">C803_00596</name>
</gene>
<dbReference type="AlphaFoldDB" id="S0GUK7"/>
<evidence type="ECO:0000313" key="2">
    <source>
        <dbReference type="Proteomes" id="UP000014140"/>
    </source>
</evidence>
<protein>
    <recommendedName>
        <fullName evidence="3">Glycosyl transferase family 1 domain-containing protein</fullName>
    </recommendedName>
</protein>
<name>S0GUK7_9BACT</name>
<reference evidence="1 2" key="1">
    <citation type="submission" date="2013-04" db="EMBL/GenBank/DDBJ databases">
        <title>The Genome Sequence of Parabacteroides goldsteinii dnLKV18.</title>
        <authorList>
            <consortium name="The Broad Institute Genomics Platform"/>
            <consortium name="The Broad Institute Genome Sequencing Center for Infectious Disease"/>
            <person name="Earl A."/>
            <person name="Xavier R."/>
            <person name="Kuhn K."/>
            <person name="Stappenbeck T."/>
            <person name="Walker B."/>
            <person name="Young S."/>
            <person name="Zeng Q."/>
            <person name="Gargeya S."/>
            <person name="Fitzgerald M."/>
            <person name="Haas B."/>
            <person name="Abouelleil A."/>
            <person name="Allen A.W."/>
            <person name="Alvarado L."/>
            <person name="Arachchi H.M."/>
            <person name="Berlin A.M."/>
            <person name="Chapman S.B."/>
            <person name="Gainer-Dewar J."/>
            <person name="Goldberg J."/>
            <person name="Griggs A."/>
            <person name="Gujja S."/>
            <person name="Hansen M."/>
            <person name="Howarth C."/>
            <person name="Imamovic A."/>
            <person name="Ireland A."/>
            <person name="Larimer J."/>
            <person name="McCowan C."/>
            <person name="Murphy C."/>
            <person name="Pearson M."/>
            <person name="Poon T.W."/>
            <person name="Priest M."/>
            <person name="Roberts A."/>
            <person name="Saif S."/>
            <person name="Shea T."/>
            <person name="Sisk P."/>
            <person name="Sykes S."/>
            <person name="Wortman J."/>
            <person name="Nusbaum C."/>
            <person name="Birren B."/>
        </authorList>
    </citation>
    <scope>NUCLEOTIDE SEQUENCE [LARGE SCALE GENOMIC DNA]</scope>
    <source>
        <strain evidence="2">dnLKV18</strain>
    </source>
</reference>
<accession>S0GUK7</accession>